<comment type="caution">
    <text evidence="2">The sequence shown here is derived from an EMBL/GenBank/DDBJ whole genome shotgun (WGS) entry which is preliminary data.</text>
</comment>
<protein>
    <submittedName>
        <fullName evidence="2">Uncharacterized protein</fullName>
    </submittedName>
</protein>
<evidence type="ECO:0000313" key="2">
    <source>
        <dbReference type="EMBL" id="KAJ9606025.1"/>
    </source>
</evidence>
<feature type="chain" id="PRO_5041308029" evidence="1">
    <location>
        <begin position="30"/>
        <end position="196"/>
    </location>
</feature>
<gene>
    <name evidence="2" type="ORF">H2200_009874</name>
</gene>
<name>A0AA38X3J0_9EURO</name>
<keyword evidence="1" id="KW-0732">Signal</keyword>
<keyword evidence="3" id="KW-1185">Reference proteome</keyword>
<dbReference type="InterPro" id="IPR053008">
    <property type="entry name" value="Phomopsin_biosynth_assoc"/>
</dbReference>
<dbReference type="PANTHER" id="PTHR35896">
    <property type="entry name" value="IG-LIKE DOMAIN-CONTAINING PROTEIN"/>
    <property type="match status" value="1"/>
</dbReference>
<dbReference type="AlphaFoldDB" id="A0AA38X3J0"/>
<dbReference type="PANTHER" id="PTHR35896:SF3">
    <property type="entry name" value="MAJOR FACILITATOR SUPERFAMILY TRANSPORTER"/>
    <property type="match status" value="1"/>
</dbReference>
<reference evidence="2" key="1">
    <citation type="submission" date="2022-10" db="EMBL/GenBank/DDBJ databases">
        <title>Culturing micro-colonial fungi from biological soil crusts in the Mojave desert and describing Neophaeococcomyces mojavensis, and introducing the new genera and species Taxawa tesnikishii.</title>
        <authorList>
            <person name="Kurbessoian T."/>
            <person name="Stajich J.E."/>
        </authorList>
    </citation>
    <scope>NUCLEOTIDE SEQUENCE</scope>
    <source>
        <strain evidence="2">TK_41</strain>
    </source>
</reference>
<sequence>MSRNPLRLFSVFAILTLLILSFILGYHAAKKGDRDHPDIFEQPITAPAKDEAHRWQSCGSTPTEAVARGCSFDTLSFAWQTPECYDAELMAEWESTVRSNGWQYYADKAGKRPVPYETAFRGTYNLWVEWDLHIMHCTYMWRQMHRAFALTGFIDSHLSSYNHTLHCQKVLIEEHKGWLADTAARLRYPRCERVGV</sequence>
<evidence type="ECO:0000313" key="3">
    <source>
        <dbReference type="Proteomes" id="UP001172673"/>
    </source>
</evidence>
<accession>A0AA38X3J0</accession>
<organism evidence="2 3">
    <name type="scientific">Cladophialophora chaetospira</name>
    <dbReference type="NCBI Taxonomy" id="386627"/>
    <lineage>
        <taxon>Eukaryota</taxon>
        <taxon>Fungi</taxon>
        <taxon>Dikarya</taxon>
        <taxon>Ascomycota</taxon>
        <taxon>Pezizomycotina</taxon>
        <taxon>Eurotiomycetes</taxon>
        <taxon>Chaetothyriomycetidae</taxon>
        <taxon>Chaetothyriales</taxon>
        <taxon>Herpotrichiellaceae</taxon>
        <taxon>Cladophialophora</taxon>
    </lineage>
</organism>
<evidence type="ECO:0000256" key="1">
    <source>
        <dbReference type="SAM" id="SignalP"/>
    </source>
</evidence>
<feature type="signal peptide" evidence="1">
    <location>
        <begin position="1"/>
        <end position="29"/>
    </location>
</feature>
<proteinExistence type="predicted"/>
<dbReference type="EMBL" id="JAPDRK010000015">
    <property type="protein sequence ID" value="KAJ9606025.1"/>
    <property type="molecule type" value="Genomic_DNA"/>
</dbReference>
<dbReference type="Proteomes" id="UP001172673">
    <property type="component" value="Unassembled WGS sequence"/>
</dbReference>